<accession>A0A1M7S1L9</accession>
<dbReference type="GO" id="GO:0003677">
    <property type="term" value="F:DNA binding"/>
    <property type="evidence" value="ECO:0007669"/>
    <property type="project" value="UniProtKB-KW"/>
</dbReference>
<reference evidence="6" key="1">
    <citation type="submission" date="2016-12" db="EMBL/GenBank/DDBJ databases">
        <authorList>
            <person name="Varghese N."/>
            <person name="Submissions S."/>
        </authorList>
    </citation>
    <scope>NUCLEOTIDE SEQUENCE [LARGE SCALE GENOMIC DNA]</scope>
    <source>
        <strain evidence="6">DSM 11544</strain>
    </source>
</reference>
<evidence type="ECO:0000256" key="2">
    <source>
        <dbReference type="ARBA" id="ARBA00023125"/>
    </source>
</evidence>
<dbReference type="PANTHER" id="PTHR43537">
    <property type="entry name" value="TRANSCRIPTIONAL REGULATOR, GNTR FAMILY"/>
    <property type="match status" value="1"/>
</dbReference>
<dbReference type="SUPFAM" id="SSF46785">
    <property type="entry name" value="Winged helix' DNA-binding domain"/>
    <property type="match status" value="1"/>
</dbReference>
<evidence type="ECO:0000259" key="4">
    <source>
        <dbReference type="PROSITE" id="PS50949"/>
    </source>
</evidence>
<dbReference type="GO" id="GO:0003700">
    <property type="term" value="F:DNA-binding transcription factor activity"/>
    <property type="evidence" value="ECO:0007669"/>
    <property type="project" value="InterPro"/>
</dbReference>
<dbReference type="PROSITE" id="PS50949">
    <property type="entry name" value="HTH_GNTR"/>
    <property type="match status" value="1"/>
</dbReference>
<dbReference type="Pfam" id="PF00392">
    <property type="entry name" value="GntR"/>
    <property type="match status" value="1"/>
</dbReference>
<dbReference type="SMART" id="SM00345">
    <property type="entry name" value="HTH_GNTR"/>
    <property type="match status" value="1"/>
</dbReference>
<evidence type="ECO:0000313" key="6">
    <source>
        <dbReference type="Proteomes" id="UP000184010"/>
    </source>
</evidence>
<sequence length="261" mass="30624">MAEITEKVLDKALDTGTKIKRLPLTEQVYQEIKEGISSGRWQVGDKLPSENELAEIFGVNRLTVRGALQKLNILGIVETRVGEGTYVLNFNLRKYVREVAEFAMQPEKENEIRDFRKLLEIECARLAIERGTEEELTELKRLADECRVIGLKLNASYKDKSFDKDTYVEYVNTDLNFHFQICKMSHNSVYINSFNLARELINHYILLILERHYQEYIEEGGTVEEYFQILEHDDIYHAIKEKDVEKCKRIYLHMIDPKEPK</sequence>
<feature type="domain" description="HTH gntR-type" evidence="4">
    <location>
        <begin position="22"/>
        <end position="90"/>
    </location>
</feature>
<evidence type="ECO:0000313" key="5">
    <source>
        <dbReference type="EMBL" id="SHN52192.1"/>
    </source>
</evidence>
<dbReference type="RefSeq" id="WP_072771005.1">
    <property type="nucleotide sequence ID" value="NZ_FRDN01000003.1"/>
</dbReference>
<dbReference type="STRING" id="1121395.SAMN02745215_00373"/>
<dbReference type="Gene3D" id="1.20.120.530">
    <property type="entry name" value="GntR ligand-binding domain-like"/>
    <property type="match status" value="1"/>
</dbReference>
<gene>
    <name evidence="5" type="ORF">SAMN02745215_00373</name>
</gene>
<dbReference type="Proteomes" id="UP000184010">
    <property type="component" value="Unassembled WGS sequence"/>
</dbReference>
<keyword evidence="6" id="KW-1185">Reference proteome</keyword>
<dbReference type="InterPro" id="IPR008920">
    <property type="entry name" value="TF_FadR/GntR_C"/>
</dbReference>
<evidence type="ECO:0000256" key="1">
    <source>
        <dbReference type="ARBA" id="ARBA00023015"/>
    </source>
</evidence>
<dbReference type="Gene3D" id="1.10.10.10">
    <property type="entry name" value="Winged helix-like DNA-binding domain superfamily/Winged helix DNA-binding domain"/>
    <property type="match status" value="1"/>
</dbReference>
<protein>
    <submittedName>
        <fullName evidence="5">GntR family transcriptional regulator, transcriptional repressor for pyruvate dehydrogenase complex</fullName>
    </submittedName>
</protein>
<keyword evidence="3" id="KW-0804">Transcription</keyword>
<dbReference type="SUPFAM" id="SSF48008">
    <property type="entry name" value="GntR ligand-binding domain-like"/>
    <property type="match status" value="1"/>
</dbReference>
<proteinExistence type="predicted"/>
<evidence type="ECO:0000256" key="3">
    <source>
        <dbReference type="ARBA" id="ARBA00023163"/>
    </source>
</evidence>
<dbReference type="InterPro" id="IPR036390">
    <property type="entry name" value="WH_DNA-bd_sf"/>
</dbReference>
<dbReference type="InterPro" id="IPR011711">
    <property type="entry name" value="GntR_C"/>
</dbReference>
<dbReference type="InterPro" id="IPR000524">
    <property type="entry name" value="Tscrpt_reg_HTH_GntR"/>
</dbReference>
<dbReference type="EMBL" id="FRDN01000003">
    <property type="protein sequence ID" value="SHN52192.1"/>
    <property type="molecule type" value="Genomic_DNA"/>
</dbReference>
<keyword evidence="5" id="KW-0670">Pyruvate</keyword>
<dbReference type="CDD" id="cd07377">
    <property type="entry name" value="WHTH_GntR"/>
    <property type="match status" value="1"/>
</dbReference>
<keyword evidence="2" id="KW-0238">DNA-binding</keyword>
<dbReference type="SMART" id="SM00895">
    <property type="entry name" value="FCD"/>
    <property type="match status" value="1"/>
</dbReference>
<organism evidence="5 6">
    <name type="scientific">Desulfitobacterium chlororespirans DSM 11544</name>
    <dbReference type="NCBI Taxonomy" id="1121395"/>
    <lineage>
        <taxon>Bacteria</taxon>
        <taxon>Bacillati</taxon>
        <taxon>Bacillota</taxon>
        <taxon>Clostridia</taxon>
        <taxon>Eubacteriales</taxon>
        <taxon>Desulfitobacteriaceae</taxon>
        <taxon>Desulfitobacterium</taxon>
    </lineage>
</organism>
<dbReference type="AlphaFoldDB" id="A0A1M7S1L9"/>
<keyword evidence="1" id="KW-0805">Transcription regulation</keyword>
<dbReference type="Pfam" id="PF07729">
    <property type="entry name" value="FCD"/>
    <property type="match status" value="1"/>
</dbReference>
<dbReference type="PRINTS" id="PR00035">
    <property type="entry name" value="HTHGNTR"/>
</dbReference>
<dbReference type="PANTHER" id="PTHR43537:SF5">
    <property type="entry name" value="UXU OPERON TRANSCRIPTIONAL REGULATOR"/>
    <property type="match status" value="1"/>
</dbReference>
<dbReference type="InterPro" id="IPR036388">
    <property type="entry name" value="WH-like_DNA-bd_sf"/>
</dbReference>
<name>A0A1M7S1L9_9FIRM</name>